<keyword evidence="1" id="KW-0732">Signal</keyword>
<feature type="chain" id="PRO_5027072145" evidence="1">
    <location>
        <begin position="25"/>
        <end position="215"/>
    </location>
</feature>
<organism evidence="2">
    <name type="scientific">Veillonella ratti</name>
    <dbReference type="NCBI Taxonomy" id="103892"/>
    <lineage>
        <taxon>Bacteria</taxon>
        <taxon>Bacillati</taxon>
        <taxon>Bacillota</taxon>
        <taxon>Negativicutes</taxon>
        <taxon>Veillonellales</taxon>
        <taxon>Veillonellaceae</taxon>
        <taxon>Veillonella</taxon>
    </lineage>
</organism>
<name>A0A6N3DGU0_9FIRM</name>
<proteinExistence type="predicted"/>
<sequence>MKLTTWCAAAVLALTFSVGSAVQAATPATTAIKDIKAPTNVTLSAGSEKALFTNSEDIQQYLLNRGVLSADVYQLRYKKDNVFSYGIVADIRLGEQGLRTLGIESEMPVFSFSTKNKDKQEDSVLPELAELINEGGQNVFQQYRVIEPLTLQKNGTYTGTLRFDNMVSTVIYGETLHVVLYDNLYFGPSVRVIALNSADDDTLWPIVNGYAKVIK</sequence>
<feature type="signal peptide" evidence="1">
    <location>
        <begin position="1"/>
        <end position="24"/>
    </location>
</feature>
<reference evidence="2" key="1">
    <citation type="submission" date="2019-11" db="EMBL/GenBank/DDBJ databases">
        <authorList>
            <person name="Feng L."/>
        </authorList>
    </citation>
    <scope>NUCLEOTIDE SEQUENCE</scope>
    <source>
        <strain evidence="2">VrattiLFYP33</strain>
    </source>
</reference>
<evidence type="ECO:0000256" key="1">
    <source>
        <dbReference type="SAM" id="SignalP"/>
    </source>
</evidence>
<gene>
    <name evidence="2" type="ORF">VRLFYP33_01621</name>
</gene>
<evidence type="ECO:0000313" key="2">
    <source>
        <dbReference type="EMBL" id="VYU27682.1"/>
    </source>
</evidence>
<accession>A0A6N3DGU0</accession>
<dbReference type="RefSeq" id="WP_021841273.1">
    <property type="nucleotide sequence ID" value="NZ_CACRUX010000057.1"/>
</dbReference>
<dbReference type="EMBL" id="CACRUX010000057">
    <property type="protein sequence ID" value="VYU27682.1"/>
    <property type="molecule type" value="Genomic_DNA"/>
</dbReference>
<protein>
    <submittedName>
        <fullName evidence="2">Uncharacterized protein</fullName>
    </submittedName>
</protein>
<dbReference type="AlphaFoldDB" id="A0A6N3DGU0"/>